<sequence>MNKLYKWCLLSCIAATLSSCDDFLTEENPSGLTADTFYKTASGAEALINSCYTPLRFWYGQEYATSMTELGTDIFTRGNGCADAELSDYNSSLQGSSNAITKEWERLYSALNTCNTALNRLPGSELSASVKDIRMGEAYFLRALYLWHIVETWGGVYLSTEECTEPSGYVYRSSEEDFYTQIIADLKEAMAKLPVSTSDYGRATKGAAEAFLARVYLYNKNYEEALKYARNVINNYDYSLAKDYSDLCDIYKCNDVKENVFVCMYTKSEIFGTSIEEGPDGNPIIWRTPGNNPSHLLWVMCYDQVLDKDGKKPVTRSIEYGRSFNRYMPTLYYLNLFDEKMDARYDDVFQQAWICNNTNSAYISPGDTAIFFTKYSVPDAEEAKHNYITIDKDFVYNADGSIKNRVQNVTFKKFLDPSRESVNYTGSVRHGVVIRLAELYLIAAEAELFLNDNVSGASYINEVRRRAAIPGKEAAMEIKPEQLTLDFILDERARELGGEQQRWFDLKRTDKLLERVKAYNPDAKVNIKEHHLLRPIPQTQLDAIINKDEFGQNAGYN</sequence>
<dbReference type="Proteomes" id="UP000462922">
    <property type="component" value="Unassembled WGS sequence"/>
</dbReference>
<dbReference type="AlphaFoldDB" id="A0A174SY05"/>
<name>A0A174SY05_PHOVU</name>
<evidence type="ECO:0000256" key="2">
    <source>
        <dbReference type="ARBA" id="ARBA00006275"/>
    </source>
</evidence>
<dbReference type="RefSeq" id="WP_057280833.1">
    <property type="nucleotide sequence ID" value="NZ_CAXKYE010000033.1"/>
</dbReference>
<evidence type="ECO:0000256" key="3">
    <source>
        <dbReference type="ARBA" id="ARBA00022729"/>
    </source>
</evidence>
<evidence type="ECO:0000313" key="8">
    <source>
        <dbReference type="EMBL" id="KAB6567573.1"/>
    </source>
</evidence>
<reference evidence="9" key="2">
    <citation type="submission" date="2022-01" db="EMBL/GenBank/DDBJ databases">
        <title>Collection of gut derived symbiotic bacterial strains cultured from healthy donors.</title>
        <authorList>
            <person name="Lin H."/>
            <person name="Kohout C."/>
            <person name="Waligurski E."/>
            <person name="Pamer E.G."/>
        </authorList>
    </citation>
    <scope>NUCLEOTIDE SEQUENCE</scope>
    <source>
        <strain evidence="9">DFI.6.72</strain>
    </source>
</reference>
<comment type="subcellular location">
    <subcellularLocation>
        <location evidence="1">Cell outer membrane</location>
    </subcellularLocation>
</comment>
<organism evidence="8 10">
    <name type="scientific">Phocaeicola vulgatus</name>
    <name type="common">Bacteroides vulgatus</name>
    <dbReference type="NCBI Taxonomy" id="821"/>
    <lineage>
        <taxon>Bacteria</taxon>
        <taxon>Pseudomonadati</taxon>
        <taxon>Bacteroidota</taxon>
        <taxon>Bacteroidia</taxon>
        <taxon>Bacteroidales</taxon>
        <taxon>Bacteroidaceae</taxon>
        <taxon>Phocaeicola</taxon>
    </lineage>
</organism>
<keyword evidence="5" id="KW-0998">Cell outer membrane</keyword>
<dbReference type="InterPro" id="IPR033985">
    <property type="entry name" value="SusD-like_N"/>
</dbReference>
<dbReference type="SUPFAM" id="SSF48452">
    <property type="entry name" value="TPR-like"/>
    <property type="match status" value="1"/>
</dbReference>
<gene>
    <name evidence="8" type="ORF">GAY76_20015</name>
    <name evidence="9" type="ORF">L0N01_13145</name>
</gene>
<comment type="similarity">
    <text evidence="2">Belongs to the SusD family.</text>
</comment>
<dbReference type="Pfam" id="PF14322">
    <property type="entry name" value="SusD-like_3"/>
    <property type="match status" value="1"/>
</dbReference>
<evidence type="ECO:0000313" key="10">
    <source>
        <dbReference type="Proteomes" id="UP000462922"/>
    </source>
</evidence>
<dbReference type="InterPro" id="IPR011990">
    <property type="entry name" value="TPR-like_helical_dom_sf"/>
</dbReference>
<dbReference type="InterPro" id="IPR012944">
    <property type="entry name" value="SusD_RagB_dom"/>
</dbReference>
<dbReference type="Proteomes" id="UP001200843">
    <property type="component" value="Unassembled WGS sequence"/>
</dbReference>
<evidence type="ECO:0000259" key="7">
    <source>
        <dbReference type="Pfam" id="PF14322"/>
    </source>
</evidence>
<dbReference type="Pfam" id="PF07980">
    <property type="entry name" value="SusD_RagB"/>
    <property type="match status" value="1"/>
</dbReference>
<reference evidence="8 10" key="1">
    <citation type="journal article" date="2019" name="Nat. Med.">
        <title>A library of human gut bacterial isolates paired with longitudinal multiomics data enables mechanistic microbiome research.</title>
        <authorList>
            <person name="Poyet M."/>
            <person name="Groussin M."/>
            <person name="Gibbons S.M."/>
            <person name="Avila-Pacheco J."/>
            <person name="Jiang X."/>
            <person name="Kearney S.M."/>
            <person name="Perrotta A.R."/>
            <person name="Berdy B."/>
            <person name="Zhao S."/>
            <person name="Lieberman T.D."/>
            <person name="Swanson P.K."/>
            <person name="Smith M."/>
            <person name="Roesemann S."/>
            <person name="Alexander J.E."/>
            <person name="Rich S.A."/>
            <person name="Livny J."/>
            <person name="Vlamakis H."/>
            <person name="Clish C."/>
            <person name="Bullock K."/>
            <person name="Deik A."/>
            <person name="Scott J."/>
            <person name="Pierce K.A."/>
            <person name="Xavier R.J."/>
            <person name="Alm E.J."/>
        </authorList>
    </citation>
    <scope>NUCLEOTIDE SEQUENCE [LARGE SCALE GENOMIC DNA]</scope>
    <source>
        <strain evidence="8 10">BIOML-A110</strain>
    </source>
</reference>
<dbReference type="PROSITE" id="PS51257">
    <property type="entry name" value="PROKAR_LIPOPROTEIN"/>
    <property type="match status" value="1"/>
</dbReference>
<proteinExistence type="inferred from homology"/>
<protein>
    <submittedName>
        <fullName evidence="8">RagB/SusD family nutrient uptake outer membrane protein</fullName>
    </submittedName>
</protein>
<keyword evidence="4" id="KW-0472">Membrane</keyword>
<accession>A0A174SY05</accession>
<feature type="domain" description="RagB/SusD" evidence="6">
    <location>
        <begin position="337"/>
        <end position="556"/>
    </location>
</feature>
<dbReference type="CDD" id="cd08977">
    <property type="entry name" value="SusD"/>
    <property type="match status" value="1"/>
</dbReference>
<evidence type="ECO:0000259" key="6">
    <source>
        <dbReference type="Pfam" id="PF07980"/>
    </source>
</evidence>
<evidence type="ECO:0000256" key="5">
    <source>
        <dbReference type="ARBA" id="ARBA00023237"/>
    </source>
</evidence>
<dbReference type="GO" id="GO:0009279">
    <property type="term" value="C:cell outer membrane"/>
    <property type="evidence" value="ECO:0007669"/>
    <property type="project" value="UniProtKB-SubCell"/>
</dbReference>
<evidence type="ECO:0000313" key="9">
    <source>
        <dbReference type="EMBL" id="MCG4689552.1"/>
    </source>
</evidence>
<dbReference type="Gene3D" id="1.25.40.390">
    <property type="match status" value="1"/>
</dbReference>
<feature type="domain" description="SusD-like N-terminal" evidence="7">
    <location>
        <begin position="22"/>
        <end position="217"/>
    </location>
</feature>
<comment type="caution">
    <text evidence="8">The sequence shown here is derived from an EMBL/GenBank/DDBJ whole genome shotgun (WGS) entry which is preliminary data.</text>
</comment>
<dbReference type="EMBL" id="WDAX01000068">
    <property type="protein sequence ID" value="KAB6567573.1"/>
    <property type="molecule type" value="Genomic_DNA"/>
</dbReference>
<evidence type="ECO:0000256" key="1">
    <source>
        <dbReference type="ARBA" id="ARBA00004442"/>
    </source>
</evidence>
<evidence type="ECO:0000256" key="4">
    <source>
        <dbReference type="ARBA" id="ARBA00023136"/>
    </source>
</evidence>
<keyword evidence="3" id="KW-0732">Signal</keyword>
<dbReference type="EMBL" id="JAKNGO010000030">
    <property type="protein sequence ID" value="MCG4689552.1"/>
    <property type="molecule type" value="Genomic_DNA"/>
</dbReference>